<evidence type="ECO:0000313" key="1">
    <source>
        <dbReference type="EMBL" id="KAJ9101108.1"/>
    </source>
</evidence>
<evidence type="ECO:0000313" key="2">
    <source>
        <dbReference type="Proteomes" id="UP001227268"/>
    </source>
</evidence>
<accession>A0ACC2VNY8</accession>
<keyword evidence="2" id="KW-1185">Reference proteome</keyword>
<comment type="caution">
    <text evidence="1">The sequence shown here is derived from an EMBL/GenBank/DDBJ whole genome shotgun (WGS) entry which is preliminary data.</text>
</comment>
<sequence length="177" mass="19581">MITHTSSPLNAEPDSTSLIQNDVTPTSLLFHRNHGPVPSDARAAVERNTAQRWDVLFQLEQGVVPAPQQVEKEVTVSRLKQYETVHEDIALQCAGNRRALYAHSEDPATQGIPWQEGTIANIVWTGCLLRTVLLDLFPFLESKANDEDWHVVFESTQDCGEDEGGLFGGSIPGRMAM</sequence>
<reference evidence="1" key="1">
    <citation type="submission" date="2023-04" db="EMBL/GenBank/DDBJ databases">
        <title>Draft Genome sequencing of Naganishia species isolated from polar environments using Oxford Nanopore Technology.</title>
        <authorList>
            <person name="Leo P."/>
            <person name="Venkateswaran K."/>
        </authorList>
    </citation>
    <scope>NUCLEOTIDE SEQUENCE</scope>
    <source>
        <strain evidence="1">MNA-CCFEE 5423</strain>
    </source>
</reference>
<gene>
    <name evidence="1" type="ORF">QFC21_003326</name>
</gene>
<dbReference type="EMBL" id="JASBWT010000010">
    <property type="protein sequence ID" value="KAJ9101108.1"/>
    <property type="molecule type" value="Genomic_DNA"/>
</dbReference>
<protein>
    <submittedName>
        <fullName evidence="1">Uncharacterized protein</fullName>
    </submittedName>
</protein>
<organism evidence="1 2">
    <name type="scientific">Naganishia friedmannii</name>
    <dbReference type="NCBI Taxonomy" id="89922"/>
    <lineage>
        <taxon>Eukaryota</taxon>
        <taxon>Fungi</taxon>
        <taxon>Dikarya</taxon>
        <taxon>Basidiomycota</taxon>
        <taxon>Agaricomycotina</taxon>
        <taxon>Tremellomycetes</taxon>
        <taxon>Filobasidiales</taxon>
        <taxon>Filobasidiaceae</taxon>
        <taxon>Naganishia</taxon>
    </lineage>
</organism>
<dbReference type="Proteomes" id="UP001227268">
    <property type="component" value="Unassembled WGS sequence"/>
</dbReference>
<proteinExistence type="predicted"/>
<name>A0ACC2VNY8_9TREE</name>